<reference evidence="3" key="1">
    <citation type="journal article" date="2013" name="Science">
        <title>The Amborella genome and the evolution of flowering plants.</title>
        <authorList>
            <consortium name="Amborella Genome Project"/>
        </authorList>
    </citation>
    <scope>NUCLEOTIDE SEQUENCE [LARGE SCALE GENOMIC DNA]</scope>
</reference>
<dbReference type="Proteomes" id="UP000017836">
    <property type="component" value="Unassembled WGS sequence"/>
</dbReference>
<organism evidence="2 3">
    <name type="scientific">Amborella trichopoda</name>
    <dbReference type="NCBI Taxonomy" id="13333"/>
    <lineage>
        <taxon>Eukaryota</taxon>
        <taxon>Viridiplantae</taxon>
        <taxon>Streptophyta</taxon>
        <taxon>Embryophyta</taxon>
        <taxon>Tracheophyta</taxon>
        <taxon>Spermatophyta</taxon>
        <taxon>Magnoliopsida</taxon>
        <taxon>Amborellales</taxon>
        <taxon>Amborellaceae</taxon>
        <taxon>Amborella</taxon>
    </lineage>
</organism>
<keyword evidence="3" id="KW-1185">Reference proteome</keyword>
<sequence length="167" mass="19234">MPNPPRGELSKPKWNLVSHRKPPKPLLEATTGADGNAAPRKMVTQWKQRRIKHNYSRNLRLDFRRSFILGWTKMRICQLFPRLPQRNRSVSRIFTSSSFATSISSVENDRDVSTASLMYNDQRSTPMARERFDPVTINPLAVMEKGSDDEVVEHDLQLEDQKVVDGI</sequence>
<dbReference type="EMBL" id="KI393256">
    <property type="protein sequence ID" value="ERN08528.1"/>
    <property type="molecule type" value="Genomic_DNA"/>
</dbReference>
<proteinExistence type="predicted"/>
<name>W1PKG3_AMBTC</name>
<evidence type="ECO:0000313" key="2">
    <source>
        <dbReference type="EMBL" id="ERN08528.1"/>
    </source>
</evidence>
<gene>
    <name evidence="2" type="ORF">AMTR_s00017p00018990</name>
</gene>
<dbReference type="Gramene" id="ERN08528">
    <property type="protein sequence ID" value="ERN08528"/>
    <property type="gene ID" value="AMTR_s00017p00018990"/>
</dbReference>
<protein>
    <submittedName>
        <fullName evidence="2">Uncharacterized protein</fullName>
    </submittedName>
</protein>
<evidence type="ECO:0000313" key="3">
    <source>
        <dbReference type="Proteomes" id="UP000017836"/>
    </source>
</evidence>
<evidence type="ECO:0000256" key="1">
    <source>
        <dbReference type="SAM" id="MobiDB-lite"/>
    </source>
</evidence>
<accession>W1PKG3</accession>
<feature type="region of interest" description="Disordered" evidence="1">
    <location>
        <begin position="1"/>
        <end position="36"/>
    </location>
</feature>
<dbReference type="HOGENOM" id="CLU_1596731_0_0_1"/>
<dbReference type="AlphaFoldDB" id="W1PKG3"/>